<evidence type="ECO:0000313" key="2">
    <source>
        <dbReference type="EMBL" id="CAB5226034.1"/>
    </source>
</evidence>
<feature type="region of interest" description="Disordered" evidence="1">
    <location>
        <begin position="246"/>
        <end position="265"/>
    </location>
</feature>
<organism evidence="2">
    <name type="scientific">uncultured Caudovirales phage</name>
    <dbReference type="NCBI Taxonomy" id="2100421"/>
    <lineage>
        <taxon>Viruses</taxon>
        <taxon>Duplodnaviria</taxon>
        <taxon>Heunggongvirae</taxon>
        <taxon>Uroviricota</taxon>
        <taxon>Caudoviricetes</taxon>
        <taxon>Peduoviridae</taxon>
        <taxon>Maltschvirus</taxon>
        <taxon>Maltschvirus maltsch</taxon>
    </lineage>
</organism>
<gene>
    <name evidence="2" type="ORF">UFOVP754_31</name>
</gene>
<feature type="region of interest" description="Disordered" evidence="1">
    <location>
        <begin position="222"/>
        <end position="241"/>
    </location>
</feature>
<feature type="compositionally biased region" description="Basic and acidic residues" evidence="1">
    <location>
        <begin position="227"/>
        <end position="238"/>
    </location>
</feature>
<evidence type="ECO:0000256" key="1">
    <source>
        <dbReference type="SAM" id="MobiDB-lite"/>
    </source>
</evidence>
<sequence length="265" mass="29615">MGKSLIAERLQATGFSGMKRSDVIKSLEIYTAQIAQALPKHIKPERVIMMTVDVMEHNPRLKECSPQSVLGSLMQAAVLGFRPSPALGECYFIPYGKECQFQIGYRGWLSLARRSGEIKTVFAECVFANDHFKRTLGLFPSLEHEPAEDNRGAFKGVYAVVHYLSGGYNAIYLTAAEVDRLRRRNPFQKDTPTGAWATDFEEMAKAKAIKKLKAYLPLGEEAESDEQVIRPESFKDDQSGALQIPEYAENQECEDVTNKPEGNGN</sequence>
<dbReference type="Pfam" id="PF03837">
    <property type="entry name" value="RecT"/>
    <property type="match status" value="1"/>
</dbReference>
<dbReference type="InterPro" id="IPR004590">
    <property type="entry name" value="ssDNA_annealing_RecT"/>
</dbReference>
<dbReference type="EMBL" id="LR798349">
    <property type="protein sequence ID" value="CAB5226034.1"/>
    <property type="molecule type" value="Genomic_DNA"/>
</dbReference>
<proteinExistence type="predicted"/>
<accession>A0A6J7X4X3</accession>
<dbReference type="GO" id="GO:0003677">
    <property type="term" value="F:DNA binding"/>
    <property type="evidence" value="ECO:0007669"/>
    <property type="project" value="InterPro"/>
</dbReference>
<dbReference type="NCBIfam" id="TIGR00616">
    <property type="entry name" value="rect"/>
    <property type="match status" value="1"/>
</dbReference>
<name>A0A6J7X4X3_9CAUD</name>
<dbReference type="GO" id="GO:0006259">
    <property type="term" value="P:DNA metabolic process"/>
    <property type="evidence" value="ECO:0007669"/>
    <property type="project" value="InterPro"/>
</dbReference>
<protein>
    <submittedName>
        <fullName evidence="2">RecT Recombinational DNA repair protein (RecE pathway)</fullName>
    </submittedName>
</protein>
<reference evidence="2" key="1">
    <citation type="submission" date="2020-05" db="EMBL/GenBank/DDBJ databases">
        <authorList>
            <person name="Chiriac C."/>
            <person name="Salcher M."/>
            <person name="Ghai R."/>
            <person name="Kavagutti S V."/>
        </authorList>
    </citation>
    <scope>NUCLEOTIDE SEQUENCE</scope>
</reference>
<dbReference type="InterPro" id="IPR018330">
    <property type="entry name" value="RecT_fam"/>
</dbReference>